<keyword evidence="1" id="KW-0677">Repeat</keyword>
<dbReference type="PANTHER" id="PTHR43215:SF14">
    <property type="entry name" value="RADIAL SPOKE HEAD 1 HOMOLOG"/>
    <property type="match status" value="1"/>
</dbReference>
<dbReference type="Pfam" id="PF02493">
    <property type="entry name" value="MORN"/>
    <property type="match status" value="8"/>
</dbReference>
<reference evidence="4" key="1">
    <citation type="submission" date="2017-10" db="EMBL/GenBank/DDBJ databases">
        <title>Complete genome sequence of Moraxella osloensis NP7 isolated from human skin.</title>
        <authorList>
            <person name="Lee K."/>
            <person name="Lim J.Y."/>
            <person name="Hwang I."/>
        </authorList>
    </citation>
    <scope>NUCLEOTIDE SEQUENCE [LARGE SCALE GENOMIC DNA]</scope>
    <source>
        <strain evidence="4">NP7</strain>
        <plasmid evidence="4">pnp7-1</plasmid>
    </source>
</reference>
<dbReference type="PANTHER" id="PTHR43215">
    <property type="entry name" value="RADIAL SPOKE HEAD 1 HOMOLOG"/>
    <property type="match status" value="1"/>
</dbReference>
<evidence type="ECO:0000313" key="3">
    <source>
        <dbReference type="EMBL" id="ATR79619.1"/>
    </source>
</evidence>
<evidence type="ECO:0008006" key="5">
    <source>
        <dbReference type="Google" id="ProtNLM"/>
    </source>
</evidence>
<feature type="signal peptide" evidence="2">
    <location>
        <begin position="1"/>
        <end position="39"/>
    </location>
</feature>
<evidence type="ECO:0000313" key="4">
    <source>
        <dbReference type="Proteomes" id="UP000229340"/>
    </source>
</evidence>
<gene>
    <name evidence="3" type="ORF">NP7_09625</name>
</gene>
<protein>
    <recommendedName>
        <fullName evidence="5">MORN repeat-containing protein</fullName>
    </recommendedName>
</protein>
<accession>A0A2D2LX66</accession>
<dbReference type="SMART" id="SM00698">
    <property type="entry name" value="MORN"/>
    <property type="match status" value="7"/>
</dbReference>
<keyword evidence="3" id="KW-0614">Plasmid</keyword>
<dbReference type="SUPFAM" id="SSF82185">
    <property type="entry name" value="Histone H3 K4-specific methyltransferase SET7/9 N-terminal domain"/>
    <property type="match status" value="2"/>
</dbReference>
<geneLocation type="plasmid" evidence="4">
    <name>pnp7-1</name>
</geneLocation>
<evidence type="ECO:0000256" key="2">
    <source>
        <dbReference type="SAM" id="SignalP"/>
    </source>
</evidence>
<dbReference type="Proteomes" id="UP000229340">
    <property type="component" value="Plasmid pNP7-1"/>
</dbReference>
<feature type="chain" id="PRO_5013877789" description="MORN repeat-containing protein" evidence="2">
    <location>
        <begin position="40"/>
        <end position="470"/>
    </location>
</feature>
<sequence>MHFAKTKQDFHTMPNHPLTVKPLALATLFLASLPISAFACGVTDKPPVKKIPSNYIAASNNQCLIYKFLQDDAVKSVTWTGECKDGYASGHGIATWFDGENKPILRVDTELDHGDMNKKAIMDWEQENGCEYKHMETDMRDNKQRGHAVIEFTDGNKYVGESNDPNVPNKGVFTWGKGSQWSGDRYEGQFLNGIRDGYGVYTSGIYTDWVNQGIDFKTAKFNNPTDFDDYEGFRYEGQWKAGNKDGKGKFYSKDFNYEGDWVDDQKNGNGVGYWPGKKATYEGQWKNDQPNGKGKLTTEELRYEGDFIDGNRHGHGVYYLYKENSKYEGEWKDDQTNGKGMLTRNDDKWYQWYQGDFQHSKISGKGELHLASGTVAVGSFIGGYVWGFNTVTVPKPAYDNPKAKRTPSLGKWVDPNTYVEQGWFFNDKLVFNCKSEQDCYKIAKTDPVKNKFIKDTEKKREYFELNSTLD</sequence>
<dbReference type="InterPro" id="IPR003409">
    <property type="entry name" value="MORN"/>
</dbReference>
<name>A0A2D2LX66_FAUOS</name>
<evidence type="ECO:0000256" key="1">
    <source>
        <dbReference type="ARBA" id="ARBA00022737"/>
    </source>
</evidence>
<keyword evidence="2" id="KW-0732">Signal</keyword>
<dbReference type="GO" id="GO:0005829">
    <property type="term" value="C:cytosol"/>
    <property type="evidence" value="ECO:0007669"/>
    <property type="project" value="TreeGrafter"/>
</dbReference>
<dbReference type="EMBL" id="CP024444">
    <property type="protein sequence ID" value="ATR79619.1"/>
    <property type="molecule type" value="Genomic_DNA"/>
</dbReference>
<proteinExistence type="predicted"/>
<dbReference type="Gene3D" id="2.20.110.10">
    <property type="entry name" value="Histone H3 K4-specific methyltransferase SET7/9 N-terminal domain"/>
    <property type="match status" value="2"/>
</dbReference>
<dbReference type="AlphaFoldDB" id="A0A2D2LX66"/>
<organism evidence="3 4">
    <name type="scientific">Faucicola osloensis</name>
    <name type="common">Moraxella osloensis</name>
    <dbReference type="NCBI Taxonomy" id="34062"/>
    <lineage>
        <taxon>Bacteria</taxon>
        <taxon>Pseudomonadati</taxon>
        <taxon>Pseudomonadota</taxon>
        <taxon>Gammaproteobacteria</taxon>
        <taxon>Moraxellales</taxon>
        <taxon>Moraxellaceae</taxon>
        <taxon>Faucicola</taxon>
    </lineage>
</organism>